<evidence type="ECO:0000313" key="2">
    <source>
        <dbReference type="EMBL" id="ADC52339.1"/>
    </source>
</evidence>
<sequence>MLKKSCFLVFTVTLLALLGSINPAFANEIIEEEDVYQYEYEYKGITFTGTTPLSDEHLESLYQSTKVAEEQMQVEDGFGVMSIPGGGNGGTITHGPVRRTFTNATKGEVIDVMIAYIASRVPATISKNFWYNWAFNRFTGWARPGTTYISYWNWRVRDSYPARGYYDYSTIAHHNSTYTQTLAVDYFRVN</sequence>
<protein>
    <submittedName>
        <fullName evidence="2">Uncharacterized protein</fullName>
    </submittedName>
</protein>
<feature type="signal peptide" evidence="1">
    <location>
        <begin position="1"/>
        <end position="26"/>
    </location>
</feature>
<reference evidence="2 3" key="1">
    <citation type="journal article" date="2011" name="Environ. Microbiol.">
        <title>Genome of alkaliphilic Bacillus pseudofirmus OF4 reveals adaptations that support the ability to grow in an external pH range from 7.5 to 11.4.</title>
        <authorList>
            <person name="Janto B."/>
            <person name="Ahmed A."/>
            <person name="Ito M."/>
            <person name="Liu J."/>
            <person name="Hicks D.B."/>
            <person name="Pagni S."/>
            <person name="Fackelmayer O.J."/>
            <person name="Smith T.A."/>
            <person name="Earl J."/>
            <person name="Elbourne L.D."/>
            <person name="Hassan K."/>
            <person name="Paulsen I.T."/>
            <person name="Kolsto A.B."/>
            <person name="Tourasse N.J."/>
            <person name="Ehrlich G.D."/>
            <person name="Boissy R."/>
            <person name="Ivey D.M."/>
            <person name="Li G."/>
            <person name="Xue Y."/>
            <person name="Ma Y."/>
            <person name="Hu F.Z."/>
            <person name="Krulwich T.A."/>
        </authorList>
    </citation>
    <scope>NUCLEOTIDE SEQUENCE [LARGE SCALE GENOMIC DNA]</scope>
    <source>
        <strain evidence="2">OF4</strain>
        <plasmid evidence="3">pBpOF4-02</plasmid>
    </source>
</reference>
<organism evidence="2 3">
    <name type="scientific">Alkalihalophilus pseudofirmus (strain ATCC BAA-2126 / JCM 17055 / OF4)</name>
    <name type="common">Bacillus pseudofirmus</name>
    <dbReference type="NCBI Taxonomy" id="398511"/>
    <lineage>
        <taxon>Bacteria</taxon>
        <taxon>Bacillati</taxon>
        <taxon>Bacillota</taxon>
        <taxon>Bacilli</taxon>
        <taxon>Bacillales</taxon>
        <taxon>Bacillaceae</taxon>
        <taxon>Alkalihalophilus</taxon>
    </lineage>
</organism>
<evidence type="ECO:0000313" key="3">
    <source>
        <dbReference type="Proteomes" id="UP000001544"/>
    </source>
</evidence>
<feature type="chain" id="PRO_5003043799" evidence="1">
    <location>
        <begin position="27"/>
        <end position="190"/>
    </location>
</feature>
<dbReference type="Proteomes" id="UP000001544">
    <property type="component" value="Plasmid pBpOF4-02"/>
</dbReference>
<geneLocation type="plasmid" evidence="2 3">
    <name>pBpOF4-02</name>
</geneLocation>
<dbReference type="KEGG" id="bpf:BpOF4_21719"/>
<accession>D3G1W3</accession>
<keyword evidence="1" id="KW-0732">Signal</keyword>
<dbReference type="AlphaFoldDB" id="D3G1W3"/>
<evidence type="ECO:0000256" key="1">
    <source>
        <dbReference type="SAM" id="SignalP"/>
    </source>
</evidence>
<keyword evidence="2" id="KW-0614">Plasmid</keyword>
<keyword evidence="3" id="KW-1185">Reference proteome</keyword>
<gene>
    <name evidence="2" type="ordered locus">BpOF4_21719</name>
</gene>
<dbReference type="RefSeq" id="WP_012961244.1">
    <property type="nucleotide sequence ID" value="NC_013793.1"/>
</dbReference>
<name>D3G1W3_ALKPO</name>
<proteinExistence type="predicted"/>
<dbReference type="HOGENOM" id="CLU_1425433_0_0_9"/>
<dbReference type="EMBL" id="CP001880">
    <property type="protein sequence ID" value="ADC52339.1"/>
    <property type="molecule type" value="Genomic_DNA"/>
</dbReference>